<feature type="transmembrane region" description="Helical" evidence="1">
    <location>
        <begin position="172"/>
        <end position="193"/>
    </location>
</feature>
<keyword evidence="1" id="KW-0472">Membrane</keyword>
<keyword evidence="1" id="KW-1133">Transmembrane helix</keyword>
<sequence length="224" mass="26378">MKRSSRHSKERKLIPWFLSLLFCMLNGSSLFFCGMCFTVVIIFLTTNRDVSSFVVLVFISLLSNLIISFYILIRELLYKLIHCLGYRAQPDLKVLHMRRGFDIHFPVFEKYGQDYKLLYKKRSKKLQIEYLLICLGYFNGLSLIMITFTALLRGIFELLELESRMASSDYKQFLGFLVYMGFFVLLFTGQKYWKKITERLKARENVTVLAVEHGYPIFATKEEA</sequence>
<reference evidence="2" key="1">
    <citation type="submission" date="2020-02" db="EMBL/GenBank/DDBJ databases">
        <title>Antibiotic resistance/susceptibility profiles of lactic acid-producing cocci isolated from the human vagina, and analysis of the genetic basis of atypical resistances.</title>
        <authorList>
            <person name="Sirichoat A."/>
            <person name="Florez A.B."/>
            <person name="Vazquez L."/>
            <person name="Buppasiri P."/>
            <person name="Panya M."/>
            <person name="Lulitanond V."/>
            <person name="Mayo B."/>
        </authorList>
    </citation>
    <scope>NUCLEOTIDE SEQUENCE</scope>
    <source>
        <strain evidence="2">VA08-2AN</strain>
    </source>
</reference>
<proteinExistence type="predicted"/>
<evidence type="ECO:0000313" key="2">
    <source>
        <dbReference type="EMBL" id="NGG27147.1"/>
    </source>
</evidence>
<name>A0A6G4N9A3_STRSL</name>
<gene>
    <name evidence="2" type="ORF">G5S97_01115</name>
</gene>
<accession>A0A6G4N9A3</accession>
<feature type="transmembrane region" description="Helical" evidence="1">
    <location>
        <begin position="130"/>
        <end position="152"/>
    </location>
</feature>
<feature type="transmembrane region" description="Helical" evidence="1">
    <location>
        <begin position="20"/>
        <end position="44"/>
    </location>
</feature>
<organism evidence="2">
    <name type="scientific">Streptococcus salivarius</name>
    <dbReference type="NCBI Taxonomy" id="1304"/>
    <lineage>
        <taxon>Bacteria</taxon>
        <taxon>Bacillati</taxon>
        <taxon>Bacillota</taxon>
        <taxon>Bacilli</taxon>
        <taxon>Lactobacillales</taxon>
        <taxon>Streptococcaceae</taxon>
        <taxon>Streptococcus</taxon>
    </lineage>
</organism>
<feature type="transmembrane region" description="Helical" evidence="1">
    <location>
        <begin position="50"/>
        <end position="73"/>
    </location>
</feature>
<keyword evidence="1" id="KW-0812">Transmembrane</keyword>
<dbReference type="RefSeq" id="WP_164332027.1">
    <property type="nucleotide sequence ID" value="NZ_JAAJBE010000002.1"/>
</dbReference>
<dbReference type="EMBL" id="JAAJBE010000002">
    <property type="protein sequence ID" value="NGG27147.1"/>
    <property type="molecule type" value="Genomic_DNA"/>
</dbReference>
<evidence type="ECO:0000256" key="1">
    <source>
        <dbReference type="SAM" id="Phobius"/>
    </source>
</evidence>
<comment type="caution">
    <text evidence="2">The sequence shown here is derived from an EMBL/GenBank/DDBJ whole genome shotgun (WGS) entry which is preliminary data.</text>
</comment>
<protein>
    <submittedName>
        <fullName evidence="2">Uncharacterized protein</fullName>
    </submittedName>
</protein>
<dbReference type="AlphaFoldDB" id="A0A6G4N9A3"/>